<keyword evidence="2" id="KW-1185">Reference proteome</keyword>
<organism evidence="1 2">
    <name type="scientific">Sandaracinus amylolyticus</name>
    <dbReference type="NCBI Taxonomy" id="927083"/>
    <lineage>
        <taxon>Bacteria</taxon>
        <taxon>Pseudomonadati</taxon>
        <taxon>Myxococcota</taxon>
        <taxon>Polyangia</taxon>
        <taxon>Polyangiales</taxon>
        <taxon>Sandaracinaceae</taxon>
        <taxon>Sandaracinus</taxon>
    </lineage>
</organism>
<name>A0A0F6SH66_9BACT</name>
<sequence length="54" mass="5532">MPVGVTCSDALGAASSFSSPSDGDGIYTATARTPRLAGDARSRVLRHLRSLPVS</sequence>
<dbReference type="KEGG" id="samy:DB32_007058"/>
<reference evidence="1 2" key="1">
    <citation type="submission" date="2015-03" db="EMBL/GenBank/DDBJ databases">
        <title>Genome assembly of Sandaracinus amylolyticus DSM 53668.</title>
        <authorList>
            <person name="Sharma G."/>
            <person name="Subramanian S."/>
        </authorList>
    </citation>
    <scope>NUCLEOTIDE SEQUENCE [LARGE SCALE GENOMIC DNA]</scope>
    <source>
        <strain evidence="1 2">DSM 53668</strain>
    </source>
</reference>
<proteinExistence type="predicted"/>
<accession>A0A0F6SH66</accession>
<dbReference type="AlphaFoldDB" id="A0A0F6SH66"/>
<evidence type="ECO:0000313" key="2">
    <source>
        <dbReference type="Proteomes" id="UP000034883"/>
    </source>
</evidence>
<dbReference type="STRING" id="927083.DB32_007058"/>
<dbReference type="Proteomes" id="UP000034883">
    <property type="component" value="Chromosome"/>
</dbReference>
<gene>
    <name evidence="1" type="ORF">DB32_007058</name>
</gene>
<protein>
    <submittedName>
        <fullName evidence="1">Uncharacterized protein</fullName>
    </submittedName>
</protein>
<evidence type="ECO:0000313" key="1">
    <source>
        <dbReference type="EMBL" id="AKF09909.1"/>
    </source>
</evidence>
<dbReference type="EMBL" id="CP011125">
    <property type="protein sequence ID" value="AKF09909.1"/>
    <property type="molecule type" value="Genomic_DNA"/>
</dbReference>